<feature type="transmembrane region" description="Helical" evidence="12">
    <location>
        <begin position="336"/>
        <end position="363"/>
    </location>
</feature>
<sequence>MTQEKFVLSAFDYLIFAATLAISSGIGLFFQLTTKKKTNEEYLLAGKDMTVLPVAFSLMATFMSATVLMGIPAEMYLYGTSMAFMNVGFAIAPIITAYLFLPIFFANDVSTAYEYLEKRFGKTTRRIISAMFAFQLMLFTAATLYAPALALSAVTNLSMWMSVIVIGVVCTFYCTLGGMKAVLWADVFQAVLMFATLLTIVIKGCLLLGGIGKIFEVANEGGRLILPEFSFDLEAHYTMFNVCIQGILVTMSAYGGSQIQVQRLMTLKNLNKSKLASIISAPMVVAFQLLCCVCGLILYAYFRDCDPITSDNSPIHSADQLMPLFITSTLRDLPGVPGLCICGIFSASLSTVSSAINSLAAVTSEDFLKSIYPKLNITVFHNKILSLMIGALCVGVSFLIASLGSLVKMTIIIVGMVAGPNLGVFLLAACTTETNEEGAVLGVLVSLALAACLSFIPENKTHKFLPLSNECPASNATESNFTVIFSSIQNPTTSIYENSTLAFISETDIEKKPFYLSYMWISSLSLVTCLVVGYIGSLIVSCIKGKSKEVPDIYLSPVRTWFSKKNSELSDQVKENGTSNGIIHVHKEQKEINVVNSKDIESEIQCDTKF</sequence>
<proteinExistence type="inferred from homology"/>
<evidence type="ECO:0000313" key="13">
    <source>
        <dbReference type="EMBL" id="GFY45111.1"/>
    </source>
</evidence>
<feature type="transmembrane region" description="Helical" evidence="12">
    <location>
        <begin position="6"/>
        <end position="30"/>
    </location>
</feature>
<keyword evidence="5 12" id="KW-0812">Transmembrane</keyword>
<dbReference type="CDD" id="cd11492">
    <property type="entry name" value="SLC5sbd_NIS-SMVT"/>
    <property type="match status" value="1"/>
</dbReference>
<dbReference type="InterPro" id="IPR051163">
    <property type="entry name" value="Sodium:Solute_Symporter_SSF"/>
</dbReference>
<dbReference type="PROSITE" id="PS50283">
    <property type="entry name" value="NA_SOLUT_SYMP_3"/>
    <property type="match status" value="1"/>
</dbReference>
<feature type="transmembrane region" description="Helical" evidence="12">
    <location>
        <begin position="51"/>
        <end position="71"/>
    </location>
</feature>
<keyword evidence="9 12" id="KW-0472">Membrane</keyword>
<evidence type="ECO:0000256" key="1">
    <source>
        <dbReference type="ARBA" id="ARBA00004651"/>
    </source>
</evidence>
<evidence type="ECO:0000256" key="3">
    <source>
        <dbReference type="ARBA" id="ARBA00022448"/>
    </source>
</evidence>
<evidence type="ECO:0000256" key="5">
    <source>
        <dbReference type="ARBA" id="ARBA00022692"/>
    </source>
</evidence>
<evidence type="ECO:0000256" key="2">
    <source>
        <dbReference type="ARBA" id="ARBA00006434"/>
    </source>
</evidence>
<dbReference type="OrthoDB" id="6422429at2759"/>
<dbReference type="InterPro" id="IPR001734">
    <property type="entry name" value="Na/solute_symporter"/>
</dbReference>
<evidence type="ECO:0000313" key="14">
    <source>
        <dbReference type="Proteomes" id="UP000886998"/>
    </source>
</evidence>
<dbReference type="Proteomes" id="UP000886998">
    <property type="component" value="Unassembled WGS sequence"/>
</dbReference>
<keyword evidence="7" id="KW-0915">Sodium</keyword>
<feature type="transmembrane region" description="Helical" evidence="12">
    <location>
        <begin position="409"/>
        <end position="431"/>
    </location>
</feature>
<evidence type="ECO:0000256" key="9">
    <source>
        <dbReference type="ARBA" id="ARBA00023136"/>
    </source>
</evidence>
<feature type="transmembrane region" description="Helical" evidence="12">
    <location>
        <begin position="235"/>
        <end position="254"/>
    </location>
</feature>
<comment type="caution">
    <text evidence="13">The sequence shown here is derived from an EMBL/GenBank/DDBJ whole genome shotgun (WGS) entry which is preliminary data.</text>
</comment>
<keyword evidence="8" id="KW-0406">Ion transport</keyword>
<dbReference type="AlphaFoldDB" id="A0A8X6X328"/>
<comment type="similarity">
    <text evidence="2 11">Belongs to the sodium:solute symporter (SSF) (TC 2.A.21) family.</text>
</comment>
<reference evidence="13" key="1">
    <citation type="submission" date="2020-08" db="EMBL/GenBank/DDBJ databases">
        <title>Multicomponent nature underlies the extraordinary mechanical properties of spider dragline silk.</title>
        <authorList>
            <person name="Kono N."/>
            <person name="Nakamura H."/>
            <person name="Mori M."/>
            <person name="Yoshida Y."/>
            <person name="Ohtoshi R."/>
            <person name="Malay A.D."/>
            <person name="Moran D.A.P."/>
            <person name="Tomita M."/>
            <person name="Numata K."/>
            <person name="Arakawa K."/>
        </authorList>
    </citation>
    <scope>NUCLEOTIDE SEQUENCE</scope>
</reference>
<evidence type="ECO:0000256" key="12">
    <source>
        <dbReference type="SAM" id="Phobius"/>
    </source>
</evidence>
<dbReference type="GO" id="GO:0006814">
    <property type="term" value="P:sodium ion transport"/>
    <property type="evidence" value="ECO:0007669"/>
    <property type="project" value="UniProtKB-KW"/>
</dbReference>
<evidence type="ECO:0000256" key="6">
    <source>
        <dbReference type="ARBA" id="ARBA00022989"/>
    </source>
</evidence>
<dbReference type="PANTHER" id="PTHR42985">
    <property type="entry name" value="SODIUM-COUPLED MONOCARBOXYLATE TRANSPORTER"/>
    <property type="match status" value="1"/>
</dbReference>
<keyword evidence="6 12" id="KW-1133">Transmembrane helix</keyword>
<keyword evidence="10" id="KW-0739">Sodium transport</keyword>
<keyword evidence="3" id="KW-0813">Transport</keyword>
<feature type="transmembrane region" description="Helical" evidence="12">
    <location>
        <begin position="191"/>
        <end position="215"/>
    </location>
</feature>
<dbReference type="InterPro" id="IPR038377">
    <property type="entry name" value="Na/Glc_symporter_sf"/>
</dbReference>
<organism evidence="13 14">
    <name type="scientific">Trichonephila inaurata madagascariensis</name>
    <dbReference type="NCBI Taxonomy" id="2747483"/>
    <lineage>
        <taxon>Eukaryota</taxon>
        <taxon>Metazoa</taxon>
        <taxon>Ecdysozoa</taxon>
        <taxon>Arthropoda</taxon>
        <taxon>Chelicerata</taxon>
        <taxon>Arachnida</taxon>
        <taxon>Araneae</taxon>
        <taxon>Araneomorphae</taxon>
        <taxon>Entelegynae</taxon>
        <taxon>Araneoidea</taxon>
        <taxon>Nephilidae</taxon>
        <taxon>Trichonephila</taxon>
        <taxon>Trichonephila inaurata</taxon>
    </lineage>
</organism>
<accession>A0A8X6X328</accession>
<keyword evidence="14" id="KW-1185">Reference proteome</keyword>
<dbReference type="Pfam" id="PF00474">
    <property type="entry name" value="SSF"/>
    <property type="match status" value="1"/>
</dbReference>
<feature type="transmembrane region" description="Helical" evidence="12">
    <location>
        <begin position="384"/>
        <end position="403"/>
    </location>
</feature>
<evidence type="ECO:0000256" key="8">
    <source>
        <dbReference type="ARBA" id="ARBA00023065"/>
    </source>
</evidence>
<feature type="transmembrane region" description="Helical" evidence="12">
    <location>
        <begin position="275"/>
        <end position="302"/>
    </location>
</feature>
<name>A0A8X6X328_9ARAC</name>
<gene>
    <name evidence="13" type="primary">CG32669</name>
    <name evidence="13" type="ORF">TNIN_222721</name>
</gene>
<feature type="transmembrane region" description="Helical" evidence="12">
    <location>
        <begin position="157"/>
        <end position="179"/>
    </location>
</feature>
<feature type="transmembrane region" description="Helical" evidence="12">
    <location>
        <begin position="83"/>
        <end position="106"/>
    </location>
</feature>
<feature type="transmembrane region" description="Helical" evidence="12">
    <location>
        <begin position="127"/>
        <end position="151"/>
    </location>
</feature>
<dbReference type="PANTHER" id="PTHR42985:SF40">
    <property type="entry name" value="LD47995P-RELATED"/>
    <property type="match status" value="1"/>
</dbReference>
<dbReference type="GO" id="GO:0005886">
    <property type="term" value="C:plasma membrane"/>
    <property type="evidence" value="ECO:0007669"/>
    <property type="project" value="UniProtKB-SubCell"/>
</dbReference>
<feature type="transmembrane region" description="Helical" evidence="12">
    <location>
        <begin position="518"/>
        <end position="540"/>
    </location>
</feature>
<comment type="subcellular location">
    <subcellularLocation>
        <location evidence="1">Cell membrane</location>
        <topology evidence="1">Multi-pass membrane protein</topology>
    </subcellularLocation>
</comment>
<evidence type="ECO:0000256" key="7">
    <source>
        <dbReference type="ARBA" id="ARBA00023053"/>
    </source>
</evidence>
<dbReference type="Gene3D" id="1.20.1730.10">
    <property type="entry name" value="Sodium/glucose cotransporter"/>
    <property type="match status" value="1"/>
</dbReference>
<evidence type="ECO:0000256" key="10">
    <source>
        <dbReference type="ARBA" id="ARBA00023201"/>
    </source>
</evidence>
<protein>
    <submittedName>
        <fullName evidence="13">Putative sodium-dependent multivitamin transporter</fullName>
    </submittedName>
</protein>
<evidence type="ECO:0000256" key="4">
    <source>
        <dbReference type="ARBA" id="ARBA00022475"/>
    </source>
</evidence>
<evidence type="ECO:0000256" key="11">
    <source>
        <dbReference type="RuleBase" id="RU362091"/>
    </source>
</evidence>
<dbReference type="GO" id="GO:0015293">
    <property type="term" value="F:symporter activity"/>
    <property type="evidence" value="ECO:0007669"/>
    <property type="project" value="TreeGrafter"/>
</dbReference>
<keyword evidence="4" id="KW-1003">Cell membrane</keyword>
<feature type="transmembrane region" description="Helical" evidence="12">
    <location>
        <begin position="438"/>
        <end position="456"/>
    </location>
</feature>
<dbReference type="NCBIfam" id="TIGR00813">
    <property type="entry name" value="sss"/>
    <property type="match status" value="1"/>
</dbReference>
<dbReference type="EMBL" id="BMAV01004627">
    <property type="protein sequence ID" value="GFY45111.1"/>
    <property type="molecule type" value="Genomic_DNA"/>
</dbReference>